<proteinExistence type="predicted"/>
<dbReference type="Proteomes" id="UP000054166">
    <property type="component" value="Unassembled WGS sequence"/>
</dbReference>
<gene>
    <name evidence="1" type="ORF">PILCRDRAFT_821524</name>
</gene>
<reference evidence="2" key="2">
    <citation type="submission" date="2015-01" db="EMBL/GenBank/DDBJ databases">
        <title>Evolutionary Origins and Diversification of the Mycorrhizal Mutualists.</title>
        <authorList>
            <consortium name="DOE Joint Genome Institute"/>
            <consortium name="Mycorrhizal Genomics Consortium"/>
            <person name="Kohler A."/>
            <person name="Kuo A."/>
            <person name="Nagy L.G."/>
            <person name="Floudas D."/>
            <person name="Copeland A."/>
            <person name="Barry K.W."/>
            <person name="Cichocki N."/>
            <person name="Veneault-Fourrey C."/>
            <person name="LaButti K."/>
            <person name="Lindquist E.A."/>
            <person name="Lipzen A."/>
            <person name="Lundell T."/>
            <person name="Morin E."/>
            <person name="Murat C."/>
            <person name="Riley R."/>
            <person name="Ohm R."/>
            <person name="Sun H."/>
            <person name="Tunlid A."/>
            <person name="Henrissat B."/>
            <person name="Grigoriev I.V."/>
            <person name="Hibbett D.S."/>
            <person name="Martin F."/>
        </authorList>
    </citation>
    <scope>NUCLEOTIDE SEQUENCE [LARGE SCALE GENOMIC DNA]</scope>
    <source>
        <strain evidence="2">F 1598</strain>
    </source>
</reference>
<organism evidence="1 2">
    <name type="scientific">Piloderma croceum (strain F 1598)</name>
    <dbReference type="NCBI Taxonomy" id="765440"/>
    <lineage>
        <taxon>Eukaryota</taxon>
        <taxon>Fungi</taxon>
        <taxon>Dikarya</taxon>
        <taxon>Basidiomycota</taxon>
        <taxon>Agaricomycotina</taxon>
        <taxon>Agaricomycetes</taxon>
        <taxon>Agaricomycetidae</taxon>
        <taxon>Atheliales</taxon>
        <taxon>Atheliaceae</taxon>
        <taxon>Piloderma</taxon>
    </lineage>
</organism>
<evidence type="ECO:0000313" key="2">
    <source>
        <dbReference type="Proteomes" id="UP000054166"/>
    </source>
</evidence>
<dbReference type="InParanoid" id="A0A0C3B596"/>
<sequence length="65" mass="7237">MNQDEADPTIFHEVRSDVPMEAVNTFFVFASGAHSSPFLAGDPFAVRQGDLLPGFKNVFCWHPKI</sequence>
<accession>A0A0C3B596</accession>
<keyword evidence="2" id="KW-1185">Reference proteome</keyword>
<reference evidence="1 2" key="1">
    <citation type="submission" date="2014-04" db="EMBL/GenBank/DDBJ databases">
        <authorList>
            <consortium name="DOE Joint Genome Institute"/>
            <person name="Kuo A."/>
            <person name="Tarkka M."/>
            <person name="Buscot F."/>
            <person name="Kohler A."/>
            <person name="Nagy L.G."/>
            <person name="Floudas D."/>
            <person name="Copeland A."/>
            <person name="Barry K.W."/>
            <person name="Cichocki N."/>
            <person name="Veneault-Fourrey C."/>
            <person name="LaButti K."/>
            <person name="Lindquist E.A."/>
            <person name="Lipzen A."/>
            <person name="Lundell T."/>
            <person name="Morin E."/>
            <person name="Murat C."/>
            <person name="Sun H."/>
            <person name="Tunlid A."/>
            <person name="Henrissat B."/>
            <person name="Grigoriev I.V."/>
            <person name="Hibbett D.S."/>
            <person name="Martin F."/>
            <person name="Nordberg H.P."/>
            <person name="Cantor M.N."/>
            <person name="Hua S.X."/>
        </authorList>
    </citation>
    <scope>NUCLEOTIDE SEQUENCE [LARGE SCALE GENOMIC DNA]</scope>
    <source>
        <strain evidence="1 2">F 1598</strain>
    </source>
</reference>
<protein>
    <submittedName>
        <fullName evidence="1">Uncharacterized protein</fullName>
    </submittedName>
</protein>
<evidence type="ECO:0000313" key="1">
    <source>
        <dbReference type="EMBL" id="KIM81428.1"/>
    </source>
</evidence>
<dbReference type="AlphaFoldDB" id="A0A0C3B596"/>
<name>A0A0C3B596_PILCF</name>
<dbReference type="HOGENOM" id="CLU_2850497_0_0_1"/>
<dbReference type="EMBL" id="KN832999">
    <property type="protein sequence ID" value="KIM81428.1"/>
    <property type="molecule type" value="Genomic_DNA"/>
</dbReference>